<keyword evidence="2" id="KW-1185">Reference proteome</keyword>
<reference evidence="1 2" key="1">
    <citation type="submission" date="2020-09" db="EMBL/GenBank/DDBJ databases">
        <title>Investigation of environmental microbe.</title>
        <authorList>
            <person name="Ou Y."/>
            <person name="Kang Q."/>
        </authorList>
    </citation>
    <scope>NUCLEOTIDE SEQUENCE [LARGE SCALE GENOMIC DNA]</scope>
    <source>
        <strain evidence="1 2">KJZ-9</strain>
    </source>
</reference>
<organism evidence="1 2">
    <name type="scientific">Rothia amarae</name>
    <dbReference type="NCBI Taxonomy" id="169480"/>
    <lineage>
        <taxon>Bacteria</taxon>
        <taxon>Bacillati</taxon>
        <taxon>Actinomycetota</taxon>
        <taxon>Actinomycetes</taxon>
        <taxon>Micrococcales</taxon>
        <taxon>Micrococcaceae</taxon>
        <taxon>Rothia</taxon>
    </lineage>
</organism>
<dbReference type="AlphaFoldDB" id="A0A7H2BLM5"/>
<proteinExistence type="predicted"/>
<evidence type="ECO:0000313" key="1">
    <source>
        <dbReference type="EMBL" id="QNV40571.1"/>
    </source>
</evidence>
<dbReference type="KEGG" id="rama:IDM48_03995"/>
<dbReference type="EMBL" id="CP061538">
    <property type="protein sequence ID" value="QNV40571.1"/>
    <property type="molecule type" value="Genomic_DNA"/>
</dbReference>
<name>A0A7H2BLM5_9MICC</name>
<gene>
    <name evidence="1" type="ORF">IDM48_03995</name>
</gene>
<sequence length="89" mass="9769">MTAAEVCICASFTMKQISLFELFESSDDSGFTSARFVNDERYAFITFVIGDVTVVVSLPCKEAEDCCSSYGAVFEFMGTSPFKCFAAYS</sequence>
<dbReference type="Proteomes" id="UP000516421">
    <property type="component" value="Chromosome"/>
</dbReference>
<accession>A0A7H2BLM5</accession>
<dbReference type="RefSeq" id="WP_151147321.1">
    <property type="nucleotide sequence ID" value="NZ_BAAAHX010000004.1"/>
</dbReference>
<evidence type="ECO:0000313" key="2">
    <source>
        <dbReference type="Proteomes" id="UP000516421"/>
    </source>
</evidence>
<protein>
    <submittedName>
        <fullName evidence="1">Uncharacterized protein</fullName>
    </submittedName>
</protein>